<protein>
    <recommendedName>
        <fullName evidence="5">Translocation and assembly module TamB C-terminal domain-containing protein</fullName>
    </recommendedName>
</protein>
<evidence type="ECO:0000256" key="1">
    <source>
        <dbReference type="ARBA" id="ARBA00004167"/>
    </source>
</evidence>
<dbReference type="RefSeq" id="WP_032522575.1">
    <property type="nucleotide sequence ID" value="NZ_JNAL01000015.1"/>
</dbReference>
<evidence type="ECO:0000256" key="4">
    <source>
        <dbReference type="ARBA" id="ARBA00023136"/>
    </source>
</evidence>
<evidence type="ECO:0000256" key="3">
    <source>
        <dbReference type="ARBA" id="ARBA00022989"/>
    </source>
</evidence>
<evidence type="ECO:0000259" key="5">
    <source>
        <dbReference type="Pfam" id="PF04357"/>
    </source>
</evidence>
<reference evidence="7" key="1">
    <citation type="journal article" date="2014" name="Sci. Data">
        <title>Genomes of diverse isolates of the marine cyanobacterium Prochlorococcus.</title>
        <authorList>
            <person name="Biller S."/>
            <person name="Berube P."/>
            <person name="Thompson J."/>
            <person name="Kelly L."/>
            <person name="Roggensack S."/>
            <person name="Awad L."/>
            <person name="Roache-Johnson K."/>
            <person name="Ding H."/>
            <person name="Giovannoni S.J."/>
            <person name="Moore L.R."/>
            <person name="Chisholm S.W."/>
        </authorList>
    </citation>
    <scope>NUCLEOTIDE SEQUENCE [LARGE SCALE GENOMIC DNA]</scope>
    <source>
        <strain evidence="7">MIT 9201</strain>
    </source>
</reference>
<feature type="domain" description="Translocation and assembly module TamB C-terminal" evidence="5">
    <location>
        <begin position="865"/>
        <end position="1298"/>
    </location>
</feature>
<comment type="caution">
    <text evidence="6">The sequence shown here is derived from an EMBL/GenBank/DDBJ whole genome shotgun (WGS) entry which is preliminary data.</text>
</comment>
<keyword evidence="3" id="KW-1133">Transmembrane helix</keyword>
<keyword evidence="4" id="KW-0472">Membrane</keyword>
<sequence>MLLPFGFLGTFLLNNFLKETYNSRKFELEERIETLLDKNVDLGDYVGIRFLGISLSNSKINDKKNIDSEIKAKNVYVGIMPFRSFLEQKWIVKISPKEAAISLDRDFFKRDESYKNSRSRKKSQSKYELNFNLNKYSILKFNKIGLKTKVKGNIIYKSINRQIIANVKSDFDEKGFLKFKFNTKLNQDFFKLDLFSKGLDLGNSEYIVGNRKISFEKGNFKSNFKFNKLPNETFCKGRFSFTNVKIKSEAFSENINSDSTSFFCKDNNLIGNSEKLDYGTLSSNFNLNVPFNKSSNSIDLKGSIGYINSLNPDIKLSGNLPYWFDRRGINFGDIETSFTINRTQLSNLNIFRKNNIRGFITAKGELKGKVTDPNISINFNIDYPHYKGIRIREIWEGDIKNENNEFQLNMKNRYSPIPSFLSIKFDSDLKLDNANFIRVFNSNKGSISILNENGSYNWRADNFPLDELELSIRNNQFDRIKGIINGSGSISSDQSNIDGRLAWSLGKYRNIELDNSLFEFSFKNNIFNINSSLYPIDGGIIEINYESNNNNLINSEFTNISTSWTVLTALDIFNFDNKKVIPTIKSNILDDLEINKENNSFEERIQFINNLIENNNTLDEKFNLKEYLNKLSSRYNGKVSIEGNSPSNYKLNAKLNGYLELSREEYKNKKDEFSIDLEGGLLRGEGSLKIKKLPLSAANIFLNKPRDFLGGLDMNLFYDLDTKSFSGEVSSNNSSIKNNKIIFDKGLVEFNNSIFDIDFSLLVNDSEIPINIEGTIPIDNSGNLDLRLIGNGKFIDLIDIFADEYFTFKEGVVNIRMIIKGSLNKPILNGFIVIKDSEIEFYNNIIKDINSVIIFDFDSLEIKNLKAKAEDSGNIFIRGSLPFYSKNDFGKSEINVITNKFTLKTGNSNFLIDSNIDLSGSFENPILGGDLSLNNGFINFNSNNQKNKLDKNIKRKEDKKDWPELYWNNKQSIEIISNETILNSVLLGETLPNYLDNLSFNNLKLKLGPDFKLQYSEIVQAYLNTIVDLNINGMVGKDLNARGLIDLKKGRANLYTTPFKLDKNKENYIVFAPRSGVVPYINFSLVSKVPDSIIPISENNKDLNISNDFDADSNSSSFGAFGIGNTRLIKIEASYEGFLDQLSFEDENRRIQLRSTPSYSRSQIIGLIGGNSANLINRAFISQLNNADAFSERFQLSLYPALIENNDSLNNIFSNENLDIKNDGQSASKEEFSSQAWVAELGLDITDTINFAFQTVPGRDDLSPVGILTFQANPNLELLGSYNSNGEWKSQVQLFFRY</sequence>
<evidence type="ECO:0000313" key="6">
    <source>
        <dbReference type="EMBL" id="KGF95359.1"/>
    </source>
</evidence>
<dbReference type="Proteomes" id="UP000030355">
    <property type="component" value="Unassembled WGS sequence"/>
</dbReference>
<organism evidence="6 7">
    <name type="scientific">Prochlorococcus marinus str. MIT 9201</name>
    <dbReference type="NCBI Taxonomy" id="93057"/>
    <lineage>
        <taxon>Bacteria</taxon>
        <taxon>Bacillati</taxon>
        <taxon>Cyanobacteriota</taxon>
        <taxon>Cyanophyceae</taxon>
        <taxon>Synechococcales</taxon>
        <taxon>Prochlorococcaceae</taxon>
        <taxon>Prochlorococcus</taxon>
    </lineage>
</organism>
<evidence type="ECO:0000256" key="2">
    <source>
        <dbReference type="ARBA" id="ARBA00022692"/>
    </source>
</evidence>
<evidence type="ECO:0000313" key="7">
    <source>
        <dbReference type="Proteomes" id="UP000030355"/>
    </source>
</evidence>
<accession>A0A0A2A4D2</accession>
<dbReference type="STRING" id="93057.EU95_1452"/>
<dbReference type="GO" id="GO:0009306">
    <property type="term" value="P:protein secretion"/>
    <property type="evidence" value="ECO:0007669"/>
    <property type="project" value="InterPro"/>
</dbReference>
<proteinExistence type="predicted"/>
<dbReference type="PANTHER" id="PTHR34457:SF3">
    <property type="entry name" value="PROTEIN TIC236, CHLOROPLASTIC"/>
    <property type="match status" value="1"/>
</dbReference>
<dbReference type="InterPro" id="IPR007452">
    <property type="entry name" value="TamB_C"/>
</dbReference>
<dbReference type="GO" id="GO:0005886">
    <property type="term" value="C:plasma membrane"/>
    <property type="evidence" value="ECO:0007669"/>
    <property type="project" value="InterPro"/>
</dbReference>
<dbReference type="Pfam" id="PF04357">
    <property type="entry name" value="TamB"/>
    <property type="match status" value="1"/>
</dbReference>
<dbReference type="eggNOG" id="COG2911">
    <property type="taxonomic scope" value="Bacteria"/>
</dbReference>
<comment type="subcellular location">
    <subcellularLocation>
        <location evidence="1">Membrane</location>
        <topology evidence="1">Single-pass membrane protein</topology>
    </subcellularLocation>
</comment>
<keyword evidence="2" id="KW-0812">Transmembrane</keyword>
<dbReference type="PANTHER" id="PTHR34457">
    <property type="entry name" value="EMBRYO DEFECTIVE 2410"/>
    <property type="match status" value="1"/>
</dbReference>
<dbReference type="InterPro" id="IPR053022">
    <property type="entry name" value="Chloroplast_translocon_comp"/>
</dbReference>
<name>A0A0A2A4D2_PROMR</name>
<gene>
    <name evidence="6" type="ORF">EU95_1452</name>
</gene>
<dbReference type="EMBL" id="JNAL01000015">
    <property type="protein sequence ID" value="KGF95359.1"/>
    <property type="molecule type" value="Genomic_DNA"/>
</dbReference>
<dbReference type="OrthoDB" id="536281at2"/>